<reference evidence="1 2" key="1">
    <citation type="submission" date="2023-07" db="EMBL/GenBank/DDBJ databases">
        <title>Sorghum-associated microbial communities from plants grown in Nebraska, USA.</title>
        <authorList>
            <person name="Schachtman D."/>
        </authorList>
    </citation>
    <scope>NUCLEOTIDE SEQUENCE [LARGE SCALE GENOMIC DNA]</scope>
    <source>
        <strain evidence="1 2">DS1307</strain>
    </source>
</reference>
<gene>
    <name evidence="1" type="ORF">J2T09_003042</name>
</gene>
<dbReference type="InterPro" id="IPR036624">
    <property type="entry name" value="Hcp1-lik_sf"/>
</dbReference>
<proteinExistence type="predicted"/>
<protein>
    <submittedName>
        <fullName evidence="1">Type VI protein secretion system component Hcp</fullName>
    </submittedName>
</protein>
<dbReference type="EMBL" id="JAUSRF010000009">
    <property type="protein sequence ID" value="MDP9838275.1"/>
    <property type="molecule type" value="Genomic_DNA"/>
</dbReference>
<dbReference type="Pfam" id="PF05638">
    <property type="entry name" value="T6SS_HCP"/>
    <property type="match status" value="1"/>
</dbReference>
<evidence type="ECO:0000313" key="2">
    <source>
        <dbReference type="Proteomes" id="UP001241472"/>
    </source>
</evidence>
<dbReference type="RefSeq" id="WP_306835998.1">
    <property type="nucleotide sequence ID" value="NZ_JAUSRF010000009.1"/>
</dbReference>
<keyword evidence="2" id="KW-1185">Reference proteome</keyword>
<evidence type="ECO:0000313" key="1">
    <source>
        <dbReference type="EMBL" id="MDP9838275.1"/>
    </source>
</evidence>
<name>A0ABT9PUX4_9HYPH</name>
<accession>A0ABT9PUX4</accession>
<dbReference type="SUPFAM" id="SSF141452">
    <property type="entry name" value="Hcp1-like"/>
    <property type="match status" value="1"/>
</dbReference>
<sequence length="152" mass="17029">MPIYLEINGVRGDVEAENFAGCISVNSLKLNVDRDISSSRQTEQEPTPDPFVSELQLVRTSDAMSAALVKAAEENRLGDKVFVHVLSMPGHNDIKYDLFNPSLAFVPDDEGLHETLSICFSRIDMLTTVYDGHHGPLTRWLSGYDLEMKRIF</sequence>
<dbReference type="InterPro" id="IPR008514">
    <property type="entry name" value="T6SS_Hcp"/>
</dbReference>
<dbReference type="Gene3D" id="2.30.110.20">
    <property type="entry name" value="Hcp1-like"/>
    <property type="match status" value="1"/>
</dbReference>
<comment type="caution">
    <text evidence="1">The sequence shown here is derived from an EMBL/GenBank/DDBJ whole genome shotgun (WGS) entry which is preliminary data.</text>
</comment>
<organism evidence="1 2">
    <name type="scientific">Neorhizobium huautlense</name>
    <dbReference type="NCBI Taxonomy" id="67774"/>
    <lineage>
        <taxon>Bacteria</taxon>
        <taxon>Pseudomonadati</taxon>
        <taxon>Pseudomonadota</taxon>
        <taxon>Alphaproteobacteria</taxon>
        <taxon>Hyphomicrobiales</taxon>
        <taxon>Rhizobiaceae</taxon>
        <taxon>Rhizobium/Agrobacterium group</taxon>
        <taxon>Neorhizobium</taxon>
    </lineage>
</organism>
<dbReference type="Proteomes" id="UP001241472">
    <property type="component" value="Unassembled WGS sequence"/>
</dbReference>